<evidence type="ECO:0000259" key="3">
    <source>
        <dbReference type="PROSITE" id="PS51857"/>
    </source>
</evidence>
<dbReference type="PROSITE" id="PS51857">
    <property type="entry name" value="CSD_2"/>
    <property type="match status" value="1"/>
</dbReference>
<dbReference type="InterPro" id="IPR052069">
    <property type="entry name" value="Ca-reg_mRNA-binding_domain"/>
</dbReference>
<dbReference type="Pfam" id="PF00313">
    <property type="entry name" value="CSD"/>
    <property type="match status" value="1"/>
</dbReference>
<comment type="caution">
    <text evidence="4">The sequence shown here is derived from an EMBL/GenBank/DDBJ whole genome shotgun (WGS) entry which is preliminary data.</text>
</comment>
<dbReference type="InterPro" id="IPR011129">
    <property type="entry name" value="CSD"/>
</dbReference>
<evidence type="ECO:0000256" key="1">
    <source>
        <dbReference type="ARBA" id="ARBA00022553"/>
    </source>
</evidence>
<sequence>MDAELNRKTLELRETGSQPNLEANPVYPVLNLGEPAALSTEPLSIHRGGKQASPCASPTHPNSPGGLHIPHIFHGGNVITKRNRSNSTYERAKDNPIEHGIIKYFNRSKGHGFIVKDQREGEEIFVHISDIEGELVPRTGDQVTYRLCPIPPKLDKFQAIHVRIVNFTEEVHLRWDSPLREEEKSELVKKTVIIMHYDPNKI</sequence>
<dbReference type="GO" id="GO:0003730">
    <property type="term" value="F:mRNA 3'-UTR binding"/>
    <property type="evidence" value="ECO:0007669"/>
    <property type="project" value="TreeGrafter"/>
</dbReference>
<dbReference type="AlphaFoldDB" id="A0A226EU98"/>
<gene>
    <name evidence="4" type="ORF">Fcan01_04080</name>
</gene>
<dbReference type="STRING" id="158441.A0A226EU98"/>
<dbReference type="SUPFAM" id="SSF50249">
    <property type="entry name" value="Nucleic acid-binding proteins"/>
    <property type="match status" value="1"/>
</dbReference>
<evidence type="ECO:0000313" key="5">
    <source>
        <dbReference type="Proteomes" id="UP000198287"/>
    </source>
</evidence>
<dbReference type="FunFam" id="2.40.50.140:FF:000086">
    <property type="entry name" value="Cold shock domain-containing protein C2"/>
    <property type="match status" value="1"/>
</dbReference>
<dbReference type="PANTHER" id="PTHR12962">
    <property type="entry name" value="CALCIUM-REGULATED HEAT STABLE PROTEIN CRHSP-24-RELATED"/>
    <property type="match status" value="1"/>
</dbReference>
<feature type="domain" description="CSD" evidence="3">
    <location>
        <begin position="97"/>
        <end position="164"/>
    </location>
</feature>
<dbReference type="OMA" id="DRAMENP"/>
<dbReference type="OrthoDB" id="448492at2759"/>
<feature type="compositionally biased region" description="Basic and acidic residues" evidence="2">
    <location>
        <begin position="1"/>
        <end position="14"/>
    </location>
</feature>
<dbReference type="GO" id="GO:0043488">
    <property type="term" value="P:regulation of mRNA stability"/>
    <property type="evidence" value="ECO:0007669"/>
    <property type="project" value="TreeGrafter"/>
</dbReference>
<proteinExistence type="predicted"/>
<dbReference type="EMBL" id="LNIX01000002">
    <property type="protein sequence ID" value="OXA60727.1"/>
    <property type="molecule type" value="Genomic_DNA"/>
</dbReference>
<dbReference type="SMART" id="SM00357">
    <property type="entry name" value="CSP"/>
    <property type="match status" value="1"/>
</dbReference>
<dbReference type="Proteomes" id="UP000198287">
    <property type="component" value="Unassembled WGS sequence"/>
</dbReference>
<keyword evidence="5" id="KW-1185">Reference proteome</keyword>
<name>A0A226EU98_FOLCA</name>
<reference evidence="4 5" key="1">
    <citation type="submission" date="2015-12" db="EMBL/GenBank/DDBJ databases">
        <title>The genome of Folsomia candida.</title>
        <authorList>
            <person name="Faddeeva A."/>
            <person name="Derks M.F."/>
            <person name="Anvar Y."/>
            <person name="Smit S."/>
            <person name="Van Straalen N."/>
            <person name="Roelofs D."/>
        </authorList>
    </citation>
    <scope>NUCLEOTIDE SEQUENCE [LARGE SCALE GENOMIC DNA]</scope>
    <source>
        <strain evidence="4 5">VU population</strain>
        <tissue evidence="4">Whole body</tissue>
    </source>
</reference>
<dbReference type="GO" id="GO:0005737">
    <property type="term" value="C:cytoplasm"/>
    <property type="evidence" value="ECO:0007669"/>
    <property type="project" value="TreeGrafter"/>
</dbReference>
<keyword evidence="1" id="KW-0597">Phosphoprotein</keyword>
<evidence type="ECO:0000313" key="4">
    <source>
        <dbReference type="EMBL" id="OXA60727.1"/>
    </source>
</evidence>
<dbReference type="InterPro" id="IPR012340">
    <property type="entry name" value="NA-bd_OB-fold"/>
</dbReference>
<accession>A0A226EU98</accession>
<evidence type="ECO:0000256" key="2">
    <source>
        <dbReference type="SAM" id="MobiDB-lite"/>
    </source>
</evidence>
<dbReference type="PANTHER" id="PTHR12962:SF1">
    <property type="entry name" value="COLD SHOCK DOMAIN-CONTAINING PROTEIN CG9705"/>
    <property type="match status" value="1"/>
</dbReference>
<dbReference type="Gene3D" id="2.40.50.140">
    <property type="entry name" value="Nucleic acid-binding proteins"/>
    <property type="match status" value="1"/>
</dbReference>
<feature type="region of interest" description="Disordered" evidence="2">
    <location>
        <begin position="1"/>
        <end position="25"/>
    </location>
</feature>
<protein>
    <submittedName>
        <fullName evidence="4">Cold shock domain-containing protein C2</fullName>
    </submittedName>
</protein>
<dbReference type="InterPro" id="IPR002059">
    <property type="entry name" value="CSP_DNA-bd"/>
</dbReference>
<organism evidence="4 5">
    <name type="scientific">Folsomia candida</name>
    <name type="common">Springtail</name>
    <dbReference type="NCBI Taxonomy" id="158441"/>
    <lineage>
        <taxon>Eukaryota</taxon>
        <taxon>Metazoa</taxon>
        <taxon>Ecdysozoa</taxon>
        <taxon>Arthropoda</taxon>
        <taxon>Hexapoda</taxon>
        <taxon>Collembola</taxon>
        <taxon>Entomobryomorpha</taxon>
        <taxon>Isotomoidea</taxon>
        <taxon>Isotomidae</taxon>
        <taxon>Proisotominae</taxon>
        <taxon>Folsomia</taxon>
    </lineage>
</organism>